<reference evidence="1 2" key="1">
    <citation type="submission" date="2017-10" db="EMBL/GenBank/DDBJ databases">
        <authorList>
            <person name="Banno H."/>
            <person name="Chua N.-H."/>
        </authorList>
    </citation>
    <scope>NUCLEOTIDE SEQUENCE [LARGE SCALE GENOMIC DNA]</scope>
    <source>
        <strain evidence="1">Vibrio tapetis CECT4600</strain>
    </source>
</reference>
<evidence type="ECO:0000313" key="2">
    <source>
        <dbReference type="Proteomes" id="UP000235828"/>
    </source>
</evidence>
<dbReference type="KEGG" id="vta:A0174"/>
<sequence length="130" mass="14858">MFEGNRRMRGDIALILTTSWKPNKEEFLIALGISPRGLGEQLFGTVFDALFVASIEAKAEFKKYYCVEYANFTDYLIARYGKTLSEDELETSSVFIVDWLPQIINEDFEDNKLGIVLECIKKLEEANNEG</sequence>
<dbReference type="AlphaFoldDB" id="A0A2N8Z8G7"/>
<gene>
    <name evidence="1" type="ORF">VTAP4600_A0174</name>
</gene>
<organism evidence="1 2">
    <name type="scientific">Vibrio tapetis subsp. tapetis</name>
    <dbReference type="NCBI Taxonomy" id="1671868"/>
    <lineage>
        <taxon>Bacteria</taxon>
        <taxon>Pseudomonadati</taxon>
        <taxon>Pseudomonadota</taxon>
        <taxon>Gammaproteobacteria</taxon>
        <taxon>Vibrionales</taxon>
        <taxon>Vibrionaceae</taxon>
        <taxon>Vibrio</taxon>
    </lineage>
</organism>
<dbReference type="Proteomes" id="UP000235828">
    <property type="component" value="Chromosome A"/>
</dbReference>
<keyword evidence="2" id="KW-1185">Reference proteome</keyword>
<evidence type="ECO:0000313" key="1">
    <source>
        <dbReference type="EMBL" id="SON48153.1"/>
    </source>
</evidence>
<name>A0A2N8Z8G7_9VIBR</name>
<proteinExistence type="predicted"/>
<dbReference type="EMBL" id="LT960611">
    <property type="protein sequence ID" value="SON48153.1"/>
    <property type="molecule type" value="Genomic_DNA"/>
</dbReference>
<accession>A0A2N8Z8G7</accession>
<protein>
    <submittedName>
        <fullName evidence="1">Uncharacterized protein</fullName>
    </submittedName>
</protein>